<feature type="transmembrane region" description="Helical" evidence="1">
    <location>
        <begin position="56"/>
        <end position="75"/>
    </location>
</feature>
<dbReference type="EMBL" id="JACCBN010000001">
    <property type="protein sequence ID" value="NYD37158.1"/>
    <property type="molecule type" value="Genomic_DNA"/>
</dbReference>
<keyword evidence="1" id="KW-1133">Transmembrane helix</keyword>
<reference evidence="2 3" key="1">
    <citation type="submission" date="2020-07" db="EMBL/GenBank/DDBJ databases">
        <title>Sequencing the genomes of 1000 actinobacteria strains.</title>
        <authorList>
            <person name="Klenk H.-P."/>
        </authorList>
    </citation>
    <scope>NUCLEOTIDE SEQUENCE [LARGE SCALE GENOMIC DNA]</scope>
    <source>
        <strain evidence="2 3">DSM 45772</strain>
    </source>
</reference>
<accession>A0A7Y9DX47</accession>
<feature type="transmembrane region" description="Helical" evidence="1">
    <location>
        <begin position="26"/>
        <end position="44"/>
    </location>
</feature>
<sequence length="199" mass="21242">MRNNVAVGFAPWIVFWVISAPSTWKWASLAALIVALGIALPGFVPDRAGRRAGISALDGASLAFFAVVSVLALVLQRNTLAVLELYAQTLSMALLAVVAIVGAVVGRPFTAFYARQGVPEQYWGTPEFLRVNRVISLVWGAAFVVIAVAGFVAVRYAVALDLLQWVVPVVALVAAARFTQAYTADDRTDRTGPTPERAA</sequence>
<dbReference type="AlphaFoldDB" id="A0A7Y9DX47"/>
<comment type="caution">
    <text evidence="2">The sequence shown here is derived from an EMBL/GenBank/DDBJ whole genome shotgun (WGS) entry which is preliminary data.</text>
</comment>
<evidence type="ECO:0000313" key="2">
    <source>
        <dbReference type="EMBL" id="NYD37158.1"/>
    </source>
</evidence>
<gene>
    <name evidence="2" type="ORF">BJ983_003260</name>
</gene>
<proteinExistence type="predicted"/>
<keyword evidence="3" id="KW-1185">Reference proteome</keyword>
<dbReference type="RefSeq" id="WP_179794741.1">
    <property type="nucleotide sequence ID" value="NZ_BAABHP010000014.1"/>
</dbReference>
<keyword evidence="1" id="KW-0472">Membrane</keyword>
<feature type="transmembrane region" description="Helical" evidence="1">
    <location>
        <begin position="162"/>
        <end position="179"/>
    </location>
</feature>
<feature type="transmembrane region" description="Helical" evidence="1">
    <location>
        <begin position="90"/>
        <end position="113"/>
    </location>
</feature>
<organism evidence="2 3">
    <name type="scientific">Actinomycetospora corticicola</name>
    <dbReference type="NCBI Taxonomy" id="663602"/>
    <lineage>
        <taxon>Bacteria</taxon>
        <taxon>Bacillati</taxon>
        <taxon>Actinomycetota</taxon>
        <taxon>Actinomycetes</taxon>
        <taxon>Pseudonocardiales</taxon>
        <taxon>Pseudonocardiaceae</taxon>
        <taxon>Actinomycetospora</taxon>
    </lineage>
</organism>
<keyword evidence="1" id="KW-0812">Transmembrane</keyword>
<feature type="transmembrane region" description="Helical" evidence="1">
    <location>
        <begin position="134"/>
        <end position="156"/>
    </location>
</feature>
<evidence type="ECO:0000256" key="1">
    <source>
        <dbReference type="SAM" id="Phobius"/>
    </source>
</evidence>
<evidence type="ECO:0000313" key="3">
    <source>
        <dbReference type="Proteomes" id="UP000535890"/>
    </source>
</evidence>
<dbReference type="Proteomes" id="UP000535890">
    <property type="component" value="Unassembled WGS sequence"/>
</dbReference>
<protein>
    <submittedName>
        <fullName evidence="2">NO-binding membrane sensor protein with MHYT domain</fullName>
    </submittedName>
</protein>
<name>A0A7Y9DX47_9PSEU</name>